<evidence type="ECO:0000313" key="3">
    <source>
        <dbReference type="Proteomes" id="UP000006135"/>
    </source>
</evidence>
<reference evidence="2 3" key="1">
    <citation type="journal article" date="2011" name="J. Genet. Genomics">
        <title>Unraveling the Acidithiobacillus caldus complete genome and its central metabolisms for carbon assimilation.</title>
        <authorList>
            <person name="You X.Y."/>
            <person name="Guo X."/>
            <person name="Zheng H.J."/>
            <person name="Zhang M.J."/>
            <person name="Liu L.J."/>
            <person name="Zhu Y.Q."/>
            <person name="Zhu B."/>
            <person name="Wang S.Y."/>
            <person name="Zhao G.P."/>
            <person name="Poetsch A."/>
            <person name="Jiang C.Y."/>
            <person name="Liu S.J."/>
        </authorList>
    </citation>
    <scope>NUCLEOTIDE SEQUENCE [LARGE SCALE GENOMIC DNA]</scope>
    <source>
        <strain evidence="2 3">SM-1</strain>
    </source>
</reference>
<evidence type="ECO:0000313" key="2">
    <source>
        <dbReference type="EMBL" id="AEK57162.1"/>
    </source>
</evidence>
<dbReference type="RefSeq" id="WP_014002333.1">
    <property type="nucleotide sequence ID" value="NC_015850.1"/>
</dbReference>
<feature type="domain" description="Peptidase C39" evidence="1">
    <location>
        <begin position="72"/>
        <end position="202"/>
    </location>
</feature>
<dbReference type="KEGG" id="acu:Atc_0512"/>
<dbReference type="GO" id="GO:0006508">
    <property type="term" value="P:proteolysis"/>
    <property type="evidence" value="ECO:0007669"/>
    <property type="project" value="InterPro"/>
</dbReference>
<protein>
    <submittedName>
        <fullName evidence="2">Bacteriocin resistance protein, putative</fullName>
    </submittedName>
</protein>
<dbReference type="InterPro" id="IPR005074">
    <property type="entry name" value="Peptidase_C39"/>
</dbReference>
<dbReference type="Gene3D" id="3.90.70.10">
    <property type="entry name" value="Cysteine proteinases"/>
    <property type="match status" value="1"/>
</dbReference>
<sequence length="248" mass="27074">MVSLNLANPKGTEGMLRTIACAAFAVGLALHGLCAEAGRPSIAFGGVIPGAGVIHVPVRSMQSMHFIHVVHQQNDFSCGAASLATILKYAFKLPVTEKSVMAGLFTVSNPAVVRKVGFSLLDLKNYVDKIGLHGEGYIVNYKQLENVRIPVIVLLNLKGYKHFVVVERTTPSRVYIADPMLGDRVMPSTVFAKDWDKIVFAVFGKGYHKNNVLLTPVKQPSAKRLLFGRLPQVPLQPAHFGYNAAKYF</sequence>
<keyword evidence="3" id="KW-1185">Reference proteome</keyword>
<evidence type="ECO:0000259" key="1">
    <source>
        <dbReference type="PROSITE" id="PS50990"/>
    </source>
</evidence>
<dbReference type="AlphaFoldDB" id="F9ZSB4"/>
<dbReference type="EMBL" id="CP002573">
    <property type="protein sequence ID" value="AEK57162.1"/>
    <property type="molecule type" value="Genomic_DNA"/>
</dbReference>
<dbReference type="GO" id="GO:0008233">
    <property type="term" value="F:peptidase activity"/>
    <property type="evidence" value="ECO:0007669"/>
    <property type="project" value="InterPro"/>
</dbReference>
<name>F9ZSB4_ACICS</name>
<organism evidence="2 3">
    <name type="scientific">Acidithiobacillus caldus (strain SM-1)</name>
    <dbReference type="NCBI Taxonomy" id="990288"/>
    <lineage>
        <taxon>Bacteria</taxon>
        <taxon>Pseudomonadati</taxon>
        <taxon>Pseudomonadota</taxon>
        <taxon>Acidithiobacillia</taxon>
        <taxon>Acidithiobacillales</taxon>
        <taxon>Acidithiobacillaceae</taxon>
        <taxon>Acidithiobacillus</taxon>
    </lineage>
</organism>
<dbReference type="Pfam" id="PF03412">
    <property type="entry name" value="Peptidase_C39"/>
    <property type="match status" value="1"/>
</dbReference>
<dbReference type="STRING" id="990288.Atc_0512"/>
<dbReference type="GO" id="GO:0005524">
    <property type="term" value="F:ATP binding"/>
    <property type="evidence" value="ECO:0007669"/>
    <property type="project" value="InterPro"/>
</dbReference>
<dbReference type="GeneID" id="92930544"/>
<dbReference type="CDD" id="cd02423">
    <property type="entry name" value="Peptidase_C39G"/>
    <property type="match status" value="1"/>
</dbReference>
<dbReference type="HOGENOM" id="CLU_092029_0_1_6"/>
<proteinExistence type="predicted"/>
<dbReference type="Proteomes" id="UP000006135">
    <property type="component" value="Chromosome"/>
</dbReference>
<dbReference type="GO" id="GO:0016020">
    <property type="term" value="C:membrane"/>
    <property type="evidence" value="ECO:0007669"/>
    <property type="project" value="InterPro"/>
</dbReference>
<dbReference type="PROSITE" id="PS50990">
    <property type="entry name" value="PEPTIDASE_C39"/>
    <property type="match status" value="1"/>
</dbReference>
<gene>
    <name evidence="2" type="ordered locus">Atc_0512</name>
</gene>
<accession>F9ZSB4</accession>